<gene>
    <name evidence="1" type="ORF">M422DRAFT_273649</name>
</gene>
<dbReference type="AlphaFoldDB" id="A0A0C9T8R9"/>
<evidence type="ECO:0000313" key="2">
    <source>
        <dbReference type="Proteomes" id="UP000054279"/>
    </source>
</evidence>
<dbReference type="Pfam" id="PF18759">
    <property type="entry name" value="Plavaka"/>
    <property type="match status" value="1"/>
</dbReference>
<name>A0A0C9T8R9_SPHS4</name>
<keyword evidence="2" id="KW-1185">Reference proteome</keyword>
<dbReference type="HOGENOM" id="CLU_453541_0_0_1"/>
<dbReference type="InterPro" id="IPR041078">
    <property type="entry name" value="Plavaka"/>
</dbReference>
<reference evidence="1 2" key="1">
    <citation type="submission" date="2014-06" db="EMBL/GenBank/DDBJ databases">
        <title>Evolutionary Origins and Diversification of the Mycorrhizal Mutualists.</title>
        <authorList>
            <consortium name="DOE Joint Genome Institute"/>
            <consortium name="Mycorrhizal Genomics Consortium"/>
            <person name="Kohler A."/>
            <person name="Kuo A."/>
            <person name="Nagy L.G."/>
            <person name="Floudas D."/>
            <person name="Copeland A."/>
            <person name="Barry K.W."/>
            <person name="Cichocki N."/>
            <person name="Veneault-Fourrey C."/>
            <person name="LaButti K."/>
            <person name="Lindquist E.A."/>
            <person name="Lipzen A."/>
            <person name="Lundell T."/>
            <person name="Morin E."/>
            <person name="Murat C."/>
            <person name="Riley R."/>
            <person name="Ohm R."/>
            <person name="Sun H."/>
            <person name="Tunlid A."/>
            <person name="Henrissat B."/>
            <person name="Grigoriev I.V."/>
            <person name="Hibbett D.S."/>
            <person name="Martin F."/>
        </authorList>
    </citation>
    <scope>NUCLEOTIDE SEQUENCE [LARGE SCALE GENOMIC DNA]</scope>
    <source>
        <strain evidence="1 2">SS14</strain>
    </source>
</reference>
<protein>
    <submittedName>
        <fullName evidence="1">Uncharacterized protein</fullName>
    </submittedName>
</protein>
<evidence type="ECO:0000313" key="1">
    <source>
        <dbReference type="EMBL" id="KIJ25403.1"/>
    </source>
</evidence>
<proteinExistence type="predicted"/>
<dbReference type="OrthoDB" id="2795925at2759"/>
<dbReference type="Proteomes" id="UP000054279">
    <property type="component" value="Unassembled WGS sequence"/>
</dbReference>
<accession>A0A0C9T8R9</accession>
<dbReference type="EMBL" id="KN837417">
    <property type="protein sequence ID" value="KIJ25403.1"/>
    <property type="molecule type" value="Genomic_DNA"/>
</dbReference>
<organism evidence="1 2">
    <name type="scientific">Sphaerobolus stellatus (strain SS14)</name>
    <dbReference type="NCBI Taxonomy" id="990650"/>
    <lineage>
        <taxon>Eukaryota</taxon>
        <taxon>Fungi</taxon>
        <taxon>Dikarya</taxon>
        <taxon>Basidiomycota</taxon>
        <taxon>Agaricomycotina</taxon>
        <taxon>Agaricomycetes</taxon>
        <taxon>Phallomycetidae</taxon>
        <taxon>Geastrales</taxon>
        <taxon>Sphaerobolaceae</taxon>
        <taxon>Sphaerobolus</taxon>
    </lineage>
</organism>
<sequence>MPLPAQLSTDIELRPDQRWCKWCQSAQSYQHFDLHIKACERLHCPLSISSKTRNSHKTPAQNTDVQSTIVSHQSNIEDEPEAVVEISELNEAEDVWHLPSGNFDIESKEENAPDLGGSTSPPVAVSNPKSFIEVFHHPHSGKERKSKAKYHFGTFEETMGTVLDVNTSLEAARKFGVPFQDGEVTHVFQSRTYTFKFKFRDTWEWILDLVGDATLSEQIMWYPVQKYLHNGFQIIRIYDELNSGEAWWEIQSSLPQEDGIPHCFLPLHLWVDKSKVSEKIKMHPIIVRACFLSGAIRNGSGNGGGLLVRYMPIVGDPNESAENEDDSAASIEIANFKPPQRARLSKNVDKMPRWRGLKHFKAVTSTEFTDGNSYKDILKIILPSVVDLLPANSALVHCIRLLGIMRAIAGLRVIREDQIEYLEDCLPRYEKYCISTTRPGEGFQQEVQQAYDQTNFRNAESQMVKIDENQEVIARIRMAVDRFDALTSLEREELDSTDGGPLVSPSETEAHWALGSPLSKCDPNRLEEANSQHPGFRRFTMRLTEFLSEVSDPEHRPTSPLRLTPYQCLYLNYRSLEDWREKRDILRCNPNFYGEPRFDCVVINTDPISFGRLQAIFTCSGANKKSHTVILVSLF</sequence>